<reference evidence="1" key="1">
    <citation type="journal article" date="2013" name="J. Plant Res.">
        <title>Effect of fungi and light on seed germination of three Opuntia species from semiarid lands of central Mexico.</title>
        <authorList>
            <person name="Delgado-Sanchez P."/>
            <person name="Jimenez-Bremont J.F."/>
            <person name="Guerrero-Gonzalez Mde L."/>
            <person name="Flores J."/>
        </authorList>
    </citation>
    <scope>NUCLEOTIDE SEQUENCE</scope>
    <source>
        <tissue evidence="1">Cladode</tissue>
    </source>
</reference>
<dbReference type="AlphaFoldDB" id="A0A7C9A4L3"/>
<sequence length="99" mass="11127">MRAFSTPPRYRRNKNCSLRSQNTTFVPIKSMILFIASVTVFLIPSKVVANNSSIDSSFMDIVLSSISGVSLSTMLNQFRFTEGLICPHDFRMPSSNELM</sequence>
<evidence type="ECO:0000313" key="1">
    <source>
        <dbReference type="EMBL" id="MBA4658037.1"/>
    </source>
</evidence>
<organism evidence="1">
    <name type="scientific">Opuntia streptacantha</name>
    <name type="common">Prickly pear cactus</name>
    <name type="synonym">Opuntia cardona</name>
    <dbReference type="NCBI Taxonomy" id="393608"/>
    <lineage>
        <taxon>Eukaryota</taxon>
        <taxon>Viridiplantae</taxon>
        <taxon>Streptophyta</taxon>
        <taxon>Embryophyta</taxon>
        <taxon>Tracheophyta</taxon>
        <taxon>Spermatophyta</taxon>
        <taxon>Magnoliopsida</taxon>
        <taxon>eudicotyledons</taxon>
        <taxon>Gunneridae</taxon>
        <taxon>Pentapetalae</taxon>
        <taxon>Caryophyllales</taxon>
        <taxon>Cactineae</taxon>
        <taxon>Cactaceae</taxon>
        <taxon>Opuntioideae</taxon>
        <taxon>Opuntia</taxon>
    </lineage>
</organism>
<name>A0A7C9A4L3_OPUST</name>
<protein>
    <submittedName>
        <fullName evidence="1">Uncharacterized protein</fullName>
    </submittedName>
</protein>
<dbReference type="EMBL" id="GISG01198765">
    <property type="protein sequence ID" value="MBA4658037.1"/>
    <property type="molecule type" value="Transcribed_RNA"/>
</dbReference>
<reference evidence="1" key="2">
    <citation type="submission" date="2020-07" db="EMBL/GenBank/DDBJ databases">
        <authorList>
            <person name="Vera ALvarez R."/>
            <person name="Arias-Moreno D.M."/>
            <person name="Jimenez-Jacinto V."/>
            <person name="Jimenez-Bremont J.F."/>
            <person name="Swaminathan K."/>
            <person name="Moose S.P."/>
            <person name="Guerrero-Gonzalez M.L."/>
            <person name="Marino-Ramirez L."/>
            <person name="Landsman D."/>
            <person name="Rodriguez-Kessler M."/>
            <person name="Delgado-Sanchez P."/>
        </authorList>
    </citation>
    <scope>NUCLEOTIDE SEQUENCE</scope>
    <source>
        <tissue evidence="1">Cladode</tissue>
    </source>
</reference>
<proteinExistence type="predicted"/>
<accession>A0A7C9A4L3</accession>